<name>A0AAU8ELV3_9MICC</name>
<feature type="chain" id="PRO_5043470777" evidence="6">
    <location>
        <begin position="32"/>
        <end position="433"/>
    </location>
</feature>
<feature type="active site" description="Proton donor" evidence="4">
    <location>
        <position position="260"/>
    </location>
</feature>
<dbReference type="PROSITE" id="PS51764">
    <property type="entry name" value="GH26"/>
    <property type="match status" value="1"/>
</dbReference>
<dbReference type="InterPro" id="IPR000805">
    <property type="entry name" value="Glyco_hydro_26"/>
</dbReference>
<keyword evidence="3 4" id="KW-0326">Glycosidase</keyword>
<dbReference type="SUPFAM" id="SSF51445">
    <property type="entry name" value="(Trans)glycosidases"/>
    <property type="match status" value="1"/>
</dbReference>
<dbReference type="InterPro" id="IPR013783">
    <property type="entry name" value="Ig-like_fold"/>
</dbReference>
<organism evidence="8">
    <name type="scientific">Arthrobacter sp. K5</name>
    <dbReference type="NCBI Taxonomy" id="2839623"/>
    <lineage>
        <taxon>Bacteria</taxon>
        <taxon>Bacillati</taxon>
        <taxon>Actinomycetota</taxon>
        <taxon>Actinomycetes</taxon>
        <taxon>Micrococcales</taxon>
        <taxon>Micrococcaceae</taxon>
        <taxon>Arthrobacter</taxon>
    </lineage>
</organism>
<comment type="similarity">
    <text evidence="1 4">Belongs to the glycosyl hydrolase 26 family.</text>
</comment>
<dbReference type="AlphaFoldDB" id="A0AAU8ELV3"/>
<dbReference type="InterPro" id="IPR022790">
    <property type="entry name" value="GH26_dom"/>
</dbReference>
<dbReference type="GO" id="GO:0006080">
    <property type="term" value="P:substituted mannan metabolic process"/>
    <property type="evidence" value="ECO:0007669"/>
    <property type="project" value="InterPro"/>
</dbReference>
<dbReference type="Gene3D" id="3.20.20.80">
    <property type="entry name" value="Glycosidases"/>
    <property type="match status" value="1"/>
</dbReference>
<dbReference type="InterPro" id="IPR017853">
    <property type="entry name" value="GH"/>
</dbReference>
<sequence>MRLPKLLATVLAALCVALPASITAAGTPAQAAPAAITLDPVSGPAGTTVTVTGTGFPKKSPGTLSAGANAVPFTASASGYFTAALVIPESAHPVVPVTAASGRVSASAPFTLTYSSPSAADPAPEPAPAAAPGDGSATSTAPSAPQPGTSLLRFGVGTPGGPLASAELDEVAALAGEAPSVILSYKDFNQAPPLAELEAARSRGAVVLLTWEPWAWGGGTSQPAYALDRITAGDFDPYLRQWGQALATWGHPVMLRFGHEMNGNWYPWSEQLNGNGPGDYVAAWRHVHDVVASTGAANVTWVWNPNVPYWGSAPLTALYPGATYVDAVALDGYNWGTSASWSTWVSPSQLFGQGLAELRGLAPGKQILIGETSAAEQGGSKAEWATSLVGYLAAQGDVTALTWFHFNKETDWRINSSTAAADALRSALATRRG</sequence>
<feature type="signal peptide" evidence="6">
    <location>
        <begin position="1"/>
        <end position="31"/>
    </location>
</feature>
<dbReference type="EMBL" id="CP159279">
    <property type="protein sequence ID" value="XCH09524.1"/>
    <property type="molecule type" value="Genomic_DNA"/>
</dbReference>
<keyword evidence="6" id="KW-0732">Signal</keyword>
<evidence type="ECO:0000256" key="1">
    <source>
        <dbReference type="ARBA" id="ARBA00007754"/>
    </source>
</evidence>
<evidence type="ECO:0000256" key="6">
    <source>
        <dbReference type="SAM" id="SignalP"/>
    </source>
</evidence>
<evidence type="ECO:0000313" key="8">
    <source>
        <dbReference type="EMBL" id="XCH09524.1"/>
    </source>
</evidence>
<evidence type="ECO:0000259" key="7">
    <source>
        <dbReference type="PROSITE" id="PS51764"/>
    </source>
</evidence>
<keyword evidence="2 4" id="KW-0378">Hydrolase</keyword>
<accession>A0AAU8ELV3</accession>
<evidence type="ECO:0000256" key="2">
    <source>
        <dbReference type="ARBA" id="ARBA00022801"/>
    </source>
</evidence>
<evidence type="ECO:0000256" key="4">
    <source>
        <dbReference type="PROSITE-ProRule" id="PRU01100"/>
    </source>
</evidence>
<protein>
    <submittedName>
        <fullName evidence="8">Glycosyl hydrolase</fullName>
    </submittedName>
</protein>
<reference evidence="8" key="1">
    <citation type="submission" date="2024-06" db="EMBL/GenBank/DDBJ databases">
        <title>Biodegradation of dimethachlon by Arthrobacter sp. K5: mechanistic insights and ecological implications.</title>
        <authorList>
            <person name="Hu S."/>
            <person name="Lu P."/>
        </authorList>
    </citation>
    <scope>NUCLEOTIDE SEQUENCE</scope>
    <source>
        <strain evidence="8">K5</strain>
    </source>
</reference>
<feature type="compositionally biased region" description="Low complexity" evidence="5">
    <location>
        <begin position="130"/>
        <end position="141"/>
    </location>
</feature>
<feature type="active site" description="Nucleophile" evidence="4">
    <location>
        <position position="371"/>
    </location>
</feature>
<dbReference type="Gene3D" id="2.60.40.10">
    <property type="entry name" value="Immunoglobulins"/>
    <property type="match status" value="1"/>
</dbReference>
<dbReference type="Pfam" id="PF02156">
    <property type="entry name" value="Glyco_hydro_26"/>
    <property type="match status" value="1"/>
</dbReference>
<gene>
    <name evidence="8" type="ORF">ABRP34_11700</name>
</gene>
<feature type="domain" description="GH26" evidence="7">
    <location>
        <begin position="135"/>
        <end position="433"/>
    </location>
</feature>
<dbReference type="GO" id="GO:0016985">
    <property type="term" value="F:mannan endo-1,4-beta-mannosidase activity"/>
    <property type="evidence" value="ECO:0007669"/>
    <property type="project" value="InterPro"/>
</dbReference>
<dbReference type="RefSeq" id="WP_353710321.1">
    <property type="nucleotide sequence ID" value="NZ_CP159279.1"/>
</dbReference>
<proteinExistence type="inferred from homology"/>
<feature type="region of interest" description="Disordered" evidence="5">
    <location>
        <begin position="115"/>
        <end position="156"/>
    </location>
</feature>
<dbReference type="PANTHER" id="PTHR40079:SF4">
    <property type="entry name" value="GH26 DOMAIN-CONTAINING PROTEIN-RELATED"/>
    <property type="match status" value="1"/>
</dbReference>
<evidence type="ECO:0000256" key="3">
    <source>
        <dbReference type="ARBA" id="ARBA00023295"/>
    </source>
</evidence>
<dbReference type="PANTHER" id="PTHR40079">
    <property type="entry name" value="MANNAN ENDO-1,4-BETA-MANNOSIDASE E-RELATED"/>
    <property type="match status" value="1"/>
</dbReference>
<evidence type="ECO:0000256" key="5">
    <source>
        <dbReference type="SAM" id="MobiDB-lite"/>
    </source>
</evidence>